<name>A0A1N6GC60_9SPHN</name>
<dbReference type="PANTHER" id="PTHR42776:SF27">
    <property type="entry name" value="DIPEPTIDYL PEPTIDASE FAMILY MEMBER 6"/>
    <property type="match status" value="1"/>
</dbReference>
<evidence type="ECO:0000256" key="2">
    <source>
        <dbReference type="SAM" id="SignalP"/>
    </source>
</evidence>
<dbReference type="SUPFAM" id="SSF50993">
    <property type="entry name" value="Peptidase/esterase 'gauge' domain"/>
    <property type="match status" value="1"/>
</dbReference>
<evidence type="ECO:0000256" key="1">
    <source>
        <dbReference type="ARBA" id="ARBA00022801"/>
    </source>
</evidence>
<keyword evidence="1" id="KW-0378">Hydrolase</keyword>
<dbReference type="Gene3D" id="3.40.50.1820">
    <property type="entry name" value="alpha/beta hydrolase"/>
    <property type="match status" value="1"/>
</dbReference>
<dbReference type="EMBL" id="FSQW01000002">
    <property type="protein sequence ID" value="SIO05077.1"/>
    <property type="molecule type" value="Genomic_DNA"/>
</dbReference>
<accession>A0A1N6GC60</accession>
<reference evidence="5" key="1">
    <citation type="submission" date="2016-11" db="EMBL/GenBank/DDBJ databases">
        <authorList>
            <person name="Varghese N."/>
            <person name="Submissions S."/>
        </authorList>
    </citation>
    <scope>NUCLEOTIDE SEQUENCE [LARGE SCALE GENOMIC DNA]</scope>
    <source>
        <strain evidence="5">DSM 22363</strain>
    </source>
</reference>
<evidence type="ECO:0000313" key="4">
    <source>
        <dbReference type="EMBL" id="SIO05077.1"/>
    </source>
</evidence>
<feature type="chain" id="PRO_5012207248" evidence="2">
    <location>
        <begin position="20"/>
        <end position="652"/>
    </location>
</feature>
<dbReference type="GO" id="GO:0004252">
    <property type="term" value="F:serine-type endopeptidase activity"/>
    <property type="evidence" value="ECO:0007669"/>
    <property type="project" value="TreeGrafter"/>
</dbReference>
<protein>
    <submittedName>
        <fullName evidence="4">Prolyl oligopeptidase family protein</fullName>
    </submittedName>
</protein>
<proteinExistence type="predicted"/>
<dbReference type="GO" id="GO:0006508">
    <property type="term" value="P:proteolysis"/>
    <property type="evidence" value="ECO:0007669"/>
    <property type="project" value="InterPro"/>
</dbReference>
<sequence>MRFALLLLTVIGFSASANAQTEAEPEWLFGQRQGVLDISLSPDGKQIVYVAPGPGRTSHVYHVNLADKQPKLISRSSGNPERITGCDFISGNRITCSVYGVRDIGGAIINYRENIALGTDGKDMQKLGQRQSFYATKRRQFDGFIVDSLPESDDVLMAWEFVPEVNASSKISRTADGMGVVRLNTKTGRWKGIEKARRTATDFLSDGSGNIRVIGFDVLTTRGSGSTVTRYSYRKAGEKKLHDLSTYDYLDRSGFRPLIVDSSTNSVFGLQLNKGKMALFSVSLDGSLDKKLVYAHPEVDVSGTKQFGRDQRVVGARYADEFNRVEYFDKSLASLSAQLSKALPGNPTLQFLQSSLNENILLLYAGSDIDPGRYYIFDRSQKRLEEIMLERPQLENISLARVKPVSYATPDGTTIPGYLTLPPGQNSSNLPAIVMPHGGPSSRDVWGFDWLAQYFASQGYAVLQPNFRGSDGFGQKWFEVNGFQQWPTAIGDISSGARWLVSEGIADPDKLAIVGWSYGGYAALQSGVTEPDLYKAIVAIAPVTDLRTELDNARKYTHFSNVLKYIGQGPHLVEGSPAQKAEKMKAPVIMFHGDMDLSVDVAHSRKMQNALKNANKESVLHEYKDLDHGLEDSNVRTRMLQEIDVFLGSHLK</sequence>
<dbReference type="Pfam" id="PF00326">
    <property type="entry name" value="Peptidase_S9"/>
    <property type="match status" value="1"/>
</dbReference>
<feature type="domain" description="Peptidase S9 prolyl oligopeptidase catalytic" evidence="3">
    <location>
        <begin position="446"/>
        <end position="651"/>
    </location>
</feature>
<dbReference type="SUPFAM" id="SSF53474">
    <property type="entry name" value="alpha/beta-Hydrolases"/>
    <property type="match status" value="1"/>
</dbReference>
<keyword evidence="2" id="KW-0732">Signal</keyword>
<keyword evidence="5" id="KW-1185">Reference proteome</keyword>
<dbReference type="AlphaFoldDB" id="A0A1N6GC60"/>
<dbReference type="STRING" id="1123272.SAMN02745824_2764"/>
<dbReference type="PANTHER" id="PTHR42776">
    <property type="entry name" value="SERINE PEPTIDASE S9 FAMILY MEMBER"/>
    <property type="match status" value="1"/>
</dbReference>
<evidence type="ECO:0000313" key="5">
    <source>
        <dbReference type="Proteomes" id="UP000185192"/>
    </source>
</evidence>
<dbReference type="InterPro" id="IPR029058">
    <property type="entry name" value="AB_hydrolase_fold"/>
</dbReference>
<feature type="signal peptide" evidence="2">
    <location>
        <begin position="1"/>
        <end position="19"/>
    </location>
</feature>
<dbReference type="RefSeq" id="WP_074205742.1">
    <property type="nucleotide sequence ID" value="NZ_FSQW01000002.1"/>
</dbReference>
<organism evidence="4 5">
    <name type="scientific">Parasphingorhabdus marina DSM 22363</name>
    <dbReference type="NCBI Taxonomy" id="1123272"/>
    <lineage>
        <taxon>Bacteria</taxon>
        <taxon>Pseudomonadati</taxon>
        <taxon>Pseudomonadota</taxon>
        <taxon>Alphaproteobacteria</taxon>
        <taxon>Sphingomonadales</taxon>
        <taxon>Sphingomonadaceae</taxon>
        <taxon>Parasphingorhabdus</taxon>
    </lineage>
</organism>
<dbReference type="InterPro" id="IPR001375">
    <property type="entry name" value="Peptidase_S9_cat"/>
</dbReference>
<dbReference type="OrthoDB" id="128799at2"/>
<dbReference type="Proteomes" id="UP000185192">
    <property type="component" value="Unassembled WGS sequence"/>
</dbReference>
<evidence type="ECO:0000259" key="3">
    <source>
        <dbReference type="Pfam" id="PF00326"/>
    </source>
</evidence>
<gene>
    <name evidence="4" type="ORF">SAMN02745824_2764</name>
</gene>